<accession>A0ABV9S7V2</accession>
<keyword evidence="6 9" id="KW-0472">Membrane</keyword>
<reference evidence="12" key="1">
    <citation type="journal article" date="2019" name="Int. J. Syst. Evol. Microbiol.">
        <title>The Global Catalogue of Microorganisms (GCM) 10K type strain sequencing project: providing services to taxonomists for standard genome sequencing and annotation.</title>
        <authorList>
            <consortium name="The Broad Institute Genomics Platform"/>
            <consortium name="The Broad Institute Genome Sequencing Center for Infectious Disease"/>
            <person name="Wu L."/>
            <person name="Ma J."/>
        </authorList>
    </citation>
    <scope>NUCLEOTIDE SEQUENCE [LARGE SCALE GENOMIC DNA]</scope>
    <source>
        <strain evidence="12">ZS-22-S1</strain>
    </source>
</reference>
<evidence type="ECO:0000256" key="6">
    <source>
        <dbReference type="ARBA" id="ARBA00023136"/>
    </source>
</evidence>
<keyword evidence="2" id="KW-0813">Transport</keyword>
<dbReference type="Gene3D" id="1.10.287.70">
    <property type="match status" value="1"/>
</dbReference>
<comment type="caution">
    <text evidence="11">The sequence shown here is derived from an EMBL/GenBank/DDBJ whole genome shotgun (WGS) entry which is preliminary data.</text>
</comment>
<dbReference type="Pfam" id="PF07885">
    <property type="entry name" value="Ion_trans_2"/>
    <property type="match status" value="1"/>
</dbReference>
<feature type="transmembrane region" description="Helical" evidence="9">
    <location>
        <begin position="127"/>
        <end position="147"/>
    </location>
</feature>
<evidence type="ECO:0000256" key="5">
    <source>
        <dbReference type="ARBA" id="ARBA00023065"/>
    </source>
</evidence>
<keyword evidence="7 11" id="KW-0407">Ion channel</keyword>
<dbReference type="Gene3D" id="1.20.120.350">
    <property type="entry name" value="Voltage-gated potassium channels. Chain C"/>
    <property type="match status" value="1"/>
</dbReference>
<feature type="domain" description="Potassium channel" evidence="10">
    <location>
        <begin position="158"/>
        <end position="214"/>
    </location>
</feature>
<keyword evidence="3 9" id="KW-0812">Transmembrane</keyword>
<feature type="transmembrane region" description="Helical" evidence="9">
    <location>
        <begin position="26"/>
        <end position="46"/>
    </location>
</feature>
<keyword evidence="5" id="KW-0406">Ion transport</keyword>
<proteinExistence type="predicted"/>
<feature type="region of interest" description="Disordered" evidence="8">
    <location>
        <begin position="245"/>
        <end position="265"/>
    </location>
</feature>
<evidence type="ECO:0000256" key="3">
    <source>
        <dbReference type="ARBA" id="ARBA00022692"/>
    </source>
</evidence>
<evidence type="ECO:0000256" key="7">
    <source>
        <dbReference type="ARBA" id="ARBA00023303"/>
    </source>
</evidence>
<sequence length="265" mass="28842">MPSDPKSWPSEDDEPRISRWRQRTDWPLTGLAALFLCCYAVQVLYVSASPAVTAAVEGLIWATWSLFAADYVVRFGLARRKLRFVLRNPFDLAVVLLPMLRQLRALRVLTVVTLLNRRLIHSLQQRVALYASGATLLVGLSASLAVLDAERGAPDATITDFPNAAWWTLTTITTVGYGDRYPVTGEGRLVAATLMVGGIALLGVVTGLVASWLVRTLSGAEEAAEARTAEAVHELRAELAELRRQLSGRHEPAPPGAEADTTART</sequence>
<protein>
    <submittedName>
        <fullName evidence="11">Potassium channel family protein</fullName>
    </submittedName>
</protein>
<evidence type="ECO:0000256" key="9">
    <source>
        <dbReference type="SAM" id="Phobius"/>
    </source>
</evidence>
<keyword evidence="12" id="KW-1185">Reference proteome</keyword>
<evidence type="ECO:0000256" key="4">
    <source>
        <dbReference type="ARBA" id="ARBA00022989"/>
    </source>
</evidence>
<dbReference type="Proteomes" id="UP001595859">
    <property type="component" value="Unassembled WGS sequence"/>
</dbReference>
<dbReference type="EMBL" id="JBHSIS010000020">
    <property type="protein sequence ID" value="MFC4857810.1"/>
    <property type="molecule type" value="Genomic_DNA"/>
</dbReference>
<organism evidence="11 12">
    <name type="scientific">Actinophytocola glycyrrhizae</name>
    <dbReference type="NCBI Taxonomy" id="2044873"/>
    <lineage>
        <taxon>Bacteria</taxon>
        <taxon>Bacillati</taxon>
        <taxon>Actinomycetota</taxon>
        <taxon>Actinomycetes</taxon>
        <taxon>Pseudonocardiales</taxon>
        <taxon>Pseudonocardiaceae</taxon>
    </lineage>
</organism>
<dbReference type="SUPFAM" id="SSF81324">
    <property type="entry name" value="Voltage-gated potassium channels"/>
    <property type="match status" value="1"/>
</dbReference>
<dbReference type="RefSeq" id="WP_378059836.1">
    <property type="nucleotide sequence ID" value="NZ_JBHSIS010000020.1"/>
</dbReference>
<keyword evidence="4 9" id="KW-1133">Transmembrane helix</keyword>
<evidence type="ECO:0000256" key="2">
    <source>
        <dbReference type="ARBA" id="ARBA00022448"/>
    </source>
</evidence>
<dbReference type="PANTHER" id="PTHR11537">
    <property type="entry name" value="VOLTAGE-GATED POTASSIUM CHANNEL"/>
    <property type="match status" value="1"/>
</dbReference>
<dbReference type="InterPro" id="IPR027359">
    <property type="entry name" value="Volt_channel_dom_sf"/>
</dbReference>
<dbReference type="InterPro" id="IPR028325">
    <property type="entry name" value="VG_K_chnl"/>
</dbReference>
<dbReference type="PRINTS" id="PR00169">
    <property type="entry name" value="KCHANNEL"/>
</dbReference>
<name>A0ABV9S7V2_9PSEU</name>
<evidence type="ECO:0000313" key="12">
    <source>
        <dbReference type="Proteomes" id="UP001595859"/>
    </source>
</evidence>
<gene>
    <name evidence="11" type="ORF">ACFPCV_30285</name>
</gene>
<evidence type="ECO:0000256" key="8">
    <source>
        <dbReference type="SAM" id="MobiDB-lite"/>
    </source>
</evidence>
<evidence type="ECO:0000259" key="10">
    <source>
        <dbReference type="Pfam" id="PF07885"/>
    </source>
</evidence>
<evidence type="ECO:0000313" key="11">
    <source>
        <dbReference type="EMBL" id="MFC4857810.1"/>
    </source>
</evidence>
<feature type="transmembrane region" description="Helical" evidence="9">
    <location>
        <begin position="58"/>
        <end position="77"/>
    </location>
</feature>
<dbReference type="GO" id="GO:0034220">
    <property type="term" value="P:monoatomic ion transmembrane transport"/>
    <property type="evidence" value="ECO:0007669"/>
    <property type="project" value="UniProtKB-KW"/>
</dbReference>
<comment type="subcellular location">
    <subcellularLocation>
        <location evidence="1">Membrane</location>
        <topology evidence="1">Multi-pass membrane protein</topology>
    </subcellularLocation>
</comment>
<evidence type="ECO:0000256" key="1">
    <source>
        <dbReference type="ARBA" id="ARBA00004141"/>
    </source>
</evidence>
<dbReference type="PANTHER" id="PTHR11537:SF254">
    <property type="entry name" value="POTASSIUM VOLTAGE-GATED CHANNEL PROTEIN SHAB"/>
    <property type="match status" value="1"/>
</dbReference>
<dbReference type="InterPro" id="IPR013099">
    <property type="entry name" value="K_chnl_dom"/>
</dbReference>
<feature type="transmembrane region" description="Helical" evidence="9">
    <location>
        <begin position="189"/>
        <end position="214"/>
    </location>
</feature>